<name>T0ZI91_9ZZZZ</name>
<reference evidence="1" key="2">
    <citation type="journal article" date="2014" name="ISME J.">
        <title>Microbial stratification in low pH oxic and suboxic macroscopic growths along an acid mine drainage.</title>
        <authorList>
            <person name="Mendez-Garcia C."/>
            <person name="Mesa V."/>
            <person name="Sprenger R.R."/>
            <person name="Richter M."/>
            <person name="Diez M.S."/>
            <person name="Solano J."/>
            <person name="Bargiela R."/>
            <person name="Golyshina O.V."/>
            <person name="Manteca A."/>
            <person name="Ramos J.L."/>
            <person name="Gallego J.R."/>
            <person name="Llorente I."/>
            <person name="Martins Dos Santos V.A."/>
            <person name="Jensen O.N."/>
            <person name="Pelaez A.I."/>
            <person name="Sanchez J."/>
            <person name="Ferrer M."/>
        </authorList>
    </citation>
    <scope>NUCLEOTIDE SEQUENCE</scope>
</reference>
<feature type="non-terminal residue" evidence="1">
    <location>
        <position position="140"/>
    </location>
</feature>
<dbReference type="EMBL" id="AUZY01008977">
    <property type="protein sequence ID" value="EQD44147.1"/>
    <property type="molecule type" value="Genomic_DNA"/>
</dbReference>
<proteinExistence type="predicted"/>
<organism evidence="1">
    <name type="scientific">mine drainage metagenome</name>
    <dbReference type="NCBI Taxonomy" id="410659"/>
    <lineage>
        <taxon>unclassified sequences</taxon>
        <taxon>metagenomes</taxon>
        <taxon>ecological metagenomes</taxon>
    </lineage>
</organism>
<reference evidence="1" key="1">
    <citation type="submission" date="2013-08" db="EMBL/GenBank/DDBJ databases">
        <authorList>
            <person name="Mendez C."/>
            <person name="Richter M."/>
            <person name="Ferrer M."/>
            <person name="Sanchez J."/>
        </authorList>
    </citation>
    <scope>NUCLEOTIDE SEQUENCE</scope>
</reference>
<protein>
    <submittedName>
        <fullName evidence="1">40-residue YVTN family beta-propeller repeat protein</fullName>
    </submittedName>
</protein>
<sequence length="140" mass="14533">MPLGFVIHNGIGPFTASFYSASNNTQIGSTQDIPTPDSSGSFTFNAPVTAGSYTYYIKGVDEETNNGGSGAAYDFQSQNAIYTISPALKAPTISISSNALDQGQPLEANVVVTGGTEPYSATVDVYSASSNALVYHNDVS</sequence>
<accession>T0ZI91</accession>
<dbReference type="AlphaFoldDB" id="T0ZI91"/>
<comment type="caution">
    <text evidence="1">The sequence shown here is derived from an EMBL/GenBank/DDBJ whole genome shotgun (WGS) entry which is preliminary data.</text>
</comment>
<gene>
    <name evidence="1" type="ORF">B1B_13632</name>
</gene>
<evidence type="ECO:0000313" key="1">
    <source>
        <dbReference type="EMBL" id="EQD44147.1"/>
    </source>
</evidence>